<reference evidence="3" key="1">
    <citation type="submission" date="2020-08" db="EMBL/GenBank/DDBJ databases">
        <title>Genome sequencing and assembly of the red palm weevil Rhynchophorus ferrugineus.</title>
        <authorList>
            <person name="Dias G.B."/>
            <person name="Bergman C.M."/>
            <person name="Manee M."/>
        </authorList>
    </citation>
    <scope>NUCLEOTIDE SEQUENCE</scope>
    <source>
        <strain evidence="3">AA-2017</strain>
        <tissue evidence="3">Whole larva</tissue>
    </source>
</reference>
<proteinExistence type="predicted"/>
<evidence type="ECO:0000256" key="1">
    <source>
        <dbReference type="SAM" id="MobiDB-lite"/>
    </source>
</evidence>
<protein>
    <submittedName>
        <fullName evidence="3">Uncharacterized protein</fullName>
    </submittedName>
</protein>
<keyword evidence="4" id="KW-1185">Reference proteome</keyword>
<dbReference type="AlphaFoldDB" id="A0A834HLZ5"/>
<dbReference type="EMBL" id="JAACXV010016363">
    <property type="protein sequence ID" value="KAF7264662.1"/>
    <property type="molecule type" value="Genomic_DNA"/>
</dbReference>
<evidence type="ECO:0000313" key="4">
    <source>
        <dbReference type="Proteomes" id="UP000625711"/>
    </source>
</evidence>
<name>A0A834HLZ5_RHYFE</name>
<evidence type="ECO:0000313" key="3">
    <source>
        <dbReference type="EMBL" id="KAF7264662.1"/>
    </source>
</evidence>
<comment type="caution">
    <text evidence="3">The sequence shown here is derived from an EMBL/GenBank/DDBJ whole genome shotgun (WGS) entry which is preliminary data.</text>
</comment>
<dbReference type="EMBL" id="JAACXV010016365">
    <property type="protein sequence ID" value="KAF7264659.1"/>
    <property type="molecule type" value="Genomic_DNA"/>
</dbReference>
<sequence>MRKKPAPRQRRTRPPWVGFVINKQGWQGKKKVSVEANHDLNVSKNEAIPTGNGSAVRFSRQVGRLEEEGKAFTTGTSCQQKKPGDRRDVCNSVGADCSRRK</sequence>
<organism evidence="3 4">
    <name type="scientific">Rhynchophorus ferrugineus</name>
    <name type="common">Red palm weevil</name>
    <name type="synonym">Curculio ferrugineus</name>
    <dbReference type="NCBI Taxonomy" id="354439"/>
    <lineage>
        <taxon>Eukaryota</taxon>
        <taxon>Metazoa</taxon>
        <taxon>Ecdysozoa</taxon>
        <taxon>Arthropoda</taxon>
        <taxon>Hexapoda</taxon>
        <taxon>Insecta</taxon>
        <taxon>Pterygota</taxon>
        <taxon>Neoptera</taxon>
        <taxon>Endopterygota</taxon>
        <taxon>Coleoptera</taxon>
        <taxon>Polyphaga</taxon>
        <taxon>Cucujiformia</taxon>
        <taxon>Curculionidae</taxon>
        <taxon>Dryophthorinae</taxon>
        <taxon>Rhynchophorus</taxon>
    </lineage>
</organism>
<accession>A0A834HLZ5</accession>
<dbReference type="Proteomes" id="UP000625711">
    <property type="component" value="Unassembled WGS sequence"/>
</dbReference>
<gene>
    <name evidence="3" type="ORF">GWI33_022709</name>
    <name evidence="2" type="ORF">GWI33_022712</name>
</gene>
<feature type="region of interest" description="Disordered" evidence="1">
    <location>
        <begin position="69"/>
        <end position="101"/>
    </location>
</feature>
<evidence type="ECO:0000313" key="2">
    <source>
        <dbReference type="EMBL" id="KAF7264659.1"/>
    </source>
</evidence>